<feature type="chain" id="PRO_5041918778" description="IgE-binding protein" evidence="1">
    <location>
        <begin position="18"/>
        <end position="214"/>
    </location>
</feature>
<comment type="caution">
    <text evidence="2">The sequence shown here is derived from an EMBL/GenBank/DDBJ whole genome shotgun (WGS) entry which is preliminary data.</text>
</comment>
<proteinExistence type="predicted"/>
<sequence length="214" mass="21323">MKCTLLALSALAASAMATYSSGCSKPSHTKTVTAGGPSATPTPPAVDNGYFGVISSRSASPIHLLSLTARGGKFYLGGGPPSSYCPAETIGAANCPPGNTTVLAGGAGTLSLGVVVPGGQQVYVAPDGALSYTGAHSAYIPTGSDIDGFSRTAPTNGNAFGYLNYETGFVACPAANATEGYQVFGQITTGTFGDDCLGFSALSVAVEQPGAWQY</sequence>
<dbReference type="EMBL" id="JAANER010000004">
    <property type="protein sequence ID" value="KAG9190028.1"/>
    <property type="molecule type" value="Genomic_DNA"/>
</dbReference>
<feature type="signal peptide" evidence="1">
    <location>
        <begin position="1"/>
        <end position="17"/>
    </location>
</feature>
<evidence type="ECO:0008006" key="4">
    <source>
        <dbReference type="Google" id="ProtNLM"/>
    </source>
</evidence>
<evidence type="ECO:0000256" key="1">
    <source>
        <dbReference type="SAM" id="SignalP"/>
    </source>
</evidence>
<dbReference type="InterPro" id="IPR052820">
    <property type="entry name" value="PhiA_domain"/>
</dbReference>
<gene>
    <name evidence="2" type="ORF">G6011_08116</name>
</gene>
<protein>
    <recommendedName>
        <fullName evidence="4">IgE-binding protein</fullName>
    </recommendedName>
</protein>
<accession>A0AAD4FHB5</accession>
<dbReference type="PANTHER" id="PTHR42047">
    <property type="entry name" value="PROTEIN, PUTATIVE (AFU_ORTHOLOGUE AFUA_6G03560)-RELATED"/>
    <property type="match status" value="1"/>
</dbReference>
<organism evidence="2 3">
    <name type="scientific">Alternaria panax</name>
    <dbReference type="NCBI Taxonomy" id="48097"/>
    <lineage>
        <taxon>Eukaryota</taxon>
        <taxon>Fungi</taxon>
        <taxon>Dikarya</taxon>
        <taxon>Ascomycota</taxon>
        <taxon>Pezizomycotina</taxon>
        <taxon>Dothideomycetes</taxon>
        <taxon>Pleosporomycetidae</taxon>
        <taxon>Pleosporales</taxon>
        <taxon>Pleosporineae</taxon>
        <taxon>Pleosporaceae</taxon>
        <taxon>Alternaria</taxon>
        <taxon>Alternaria sect. Panax</taxon>
    </lineage>
</organism>
<evidence type="ECO:0000313" key="3">
    <source>
        <dbReference type="Proteomes" id="UP001199106"/>
    </source>
</evidence>
<keyword evidence="3" id="KW-1185">Reference proteome</keyword>
<evidence type="ECO:0000313" key="2">
    <source>
        <dbReference type="EMBL" id="KAG9190028.1"/>
    </source>
</evidence>
<dbReference type="AlphaFoldDB" id="A0AAD4FHB5"/>
<dbReference type="PANTHER" id="PTHR42047:SF1">
    <property type="entry name" value="PROTEIN, PUTATIVE (AFU_ORTHOLOGUE AFUA_6G03560)-RELATED"/>
    <property type="match status" value="1"/>
</dbReference>
<dbReference type="Proteomes" id="UP001199106">
    <property type="component" value="Unassembled WGS sequence"/>
</dbReference>
<keyword evidence="1" id="KW-0732">Signal</keyword>
<name>A0AAD4FHB5_9PLEO</name>
<reference evidence="2" key="1">
    <citation type="submission" date="2021-07" db="EMBL/GenBank/DDBJ databases">
        <title>Genome Resource of American Ginseng Black Spot Pathogen Alternaria panax.</title>
        <authorList>
            <person name="Qiu C."/>
            <person name="Wang W."/>
            <person name="Liu Z."/>
        </authorList>
    </citation>
    <scope>NUCLEOTIDE SEQUENCE</scope>
    <source>
        <strain evidence="2">BNCC115425</strain>
    </source>
</reference>